<dbReference type="Pfam" id="PF01778">
    <property type="entry name" value="Ribosomal_L28e"/>
    <property type="match status" value="1"/>
</dbReference>
<dbReference type="GO" id="GO:1990904">
    <property type="term" value="C:ribonucleoprotein complex"/>
    <property type="evidence" value="ECO:0007669"/>
    <property type="project" value="UniProtKB-KW"/>
</dbReference>
<dbReference type="EMBL" id="HBIM01010897">
    <property type="protein sequence ID" value="CAE0411772.1"/>
    <property type="molecule type" value="Transcribed_RNA"/>
</dbReference>
<comment type="similarity">
    <text evidence="1">Belongs to the eukaryotic ribosomal protein eL28 family.</text>
</comment>
<name>A0A7S3L5W0_9STRA</name>
<proteinExistence type="inferred from homology"/>
<feature type="domain" description="Ribosomal eL28/Mak16" evidence="4">
    <location>
        <begin position="8"/>
        <end position="129"/>
    </location>
</feature>
<reference evidence="5" key="1">
    <citation type="submission" date="2021-01" db="EMBL/GenBank/DDBJ databases">
        <authorList>
            <person name="Corre E."/>
            <person name="Pelletier E."/>
            <person name="Niang G."/>
            <person name="Scheremetjew M."/>
            <person name="Finn R."/>
            <person name="Kale V."/>
            <person name="Holt S."/>
            <person name="Cochrane G."/>
            <person name="Meng A."/>
            <person name="Brown T."/>
            <person name="Cohen L."/>
        </authorList>
    </citation>
    <scope>NUCLEOTIDE SEQUENCE</scope>
    <source>
        <strain evidence="5">CCMP127</strain>
    </source>
</reference>
<dbReference type="InterPro" id="IPR029004">
    <property type="entry name" value="Ribosomal_eL28/Mak16"/>
</dbReference>
<evidence type="ECO:0000256" key="1">
    <source>
        <dbReference type="ARBA" id="ARBA00007926"/>
    </source>
</evidence>
<evidence type="ECO:0000259" key="4">
    <source>
        <dbReference type="Pfam" id="PF01778"/>
    </source>
</evidence>
<organism evidence="5">
    <name type="scientific">Amphora coffeiformis</name>
    <dbReference type="NCBI Taxonomy" id="265554"/>
    <lineage>
        <taxon>Eukaryota</taxon>
        <taxon>Sar</taxon>
        <taxon>Stramenopiles</taxon>
        <taxon>Ochrophyta</taxon>
        <taxon>Bacillariophyta</taxon>
        <taxon>Bacillariophyceae</taxon>
        <taxon>Bacillariophycidae</taxon>
        <taxon>Thalassiophysales</taxon>
        <taxon>Catenulaceae</taxon>
        <taxon>Amphora</taxon>
    </lineage>
</organism>
<gene>
    <name evidence="5" type="ORF">ACOF00016_LOCUS9058</name>
</gene>
<keyword evidence="3" id="KW-0687">Ribonucleoprotein</keyword>
<dbReference type="GO" id="GO:0005840">
    <property type="term" value="C:ribosome"/>
    <property type="evidence" value="ECO:0007669"/>
    <property type="project" value="UniProtKB-KW"/>
</dbReference>
<dbReference type="Gene3D" id="3.30.390.110">
    <property type="match status" value="1"/>
</dbReference>
<dbReference type="GO" id="GO:0006412">
    <property type="term" value="P:translation"/>
    <property type="evidence" value="ECO:0007669"/>
    <property type="project" value="InterPro"/>
</dbReference>
<dbReference type="AlphaFoldDB" id="A0A7S3L5W0"/>
<evidence type="ECO:0000256" key="3">
    <source>
        <dbReference type="ARBA" id="ARBA00023274"/>
    </source>
</evidence>
<dbReference type="InterPro" id="IPR002672">
    <property type="entry name" value="Ribosomal_eL28"/>
</dbReference>
<dbReference type="GO" id="GO:0003735">
    <property type="term" value="F:structural constituent of ribosome"/>
    <property type="evidence" value="ECO:0007669"/>
    <property type="project" value="InterPro"/>
</dbReference>
<dbReference type="PANTHER" id="PTHR10544">
    <property type="entry name" value="60S RIBOSOMAL PROTEIN L28"/>
    <property type="match status" value="1"/>
</dbReference>
<keyword evidence="2" id="KW-0689">Ribosomal protein</keyword>
<accession>A0A7S3L5W0</accession>
<evidence type="ECO:0000313" key="5">
    <source>
        <dbReference type="EMBL" id="CAE0411772.1"/>
    </source>
</evidence>
<protein>
    <recommendedName>
        <fullName evidence="4">Ribosomal eL28/Mak16 domain-containing protein</fullName>
    </recommendedName>
</protein>
<evidence type="ECO:0000256" key="2">
    <source>
        <dbReference type="ARBA" id="ARBA00022980"/>
    </source>
</evidence>
<sequence length="150" mass="16664">MVAIPDQLCWELVKGNHAFLKKKNGHSKRSGKVSFSTEPGNLKSLNMFKYSGIANSKAVDILIDGENRAQLYTKTASKCGAQPKKSKVVSNINKDFRRAESVIMKTTVNNFYRRDLKAAALGKYTKVYQANRRAKGITKPVPTKKGRGTN</sequence>